<reference evidence="2" key="1">
    <citation type="journal article" date="2023" name="Mol. Phylogenet. Evol.">
        <title>Genome-scale phylogeny and comparative genomics of the fungal order Sordariales.</title>
        <authorList>
            <person name="Hensen N."/>
            <person name="Bonometti L."/>
            <person name="Westerberg I."/>
            <person name="Brannstrom I.O."/>
            <person name="Guillou S."/>
            <person name="Cros-Aarteil S."/>
            <person name="Calhoun S."/>
            <person name="Haridas S."/>
            <person name="Kuo A."/>
            <person name="Mondo S."/>
            <person name="Pangilinan J."/>
            <person name="Riley R."/>
            <person name="LaButti K."/>
            <person name="Andreopoulos B."/>
            <person name="Lipzen A."/>
            <person name="Chen C."/>
            <person name="Yan M."/>
            <person name="Daum C."/>
            <person name="Ng V."/>
            <person name="Clum A."/>
            <person name="Steindorff A."/>
            <person name="Ohm R.A."/>
            <person name="Martin F."/>
            <person name="Silar P."/>
            <person name="Natvig D.O."/>
            <person name="Lalanne C."/>
            <person name="Gautier V."/>
            <person name="Ament-Velasquez S.L."/>
            <person name="Kruys A."/>
            <person name="Hutchinson M.I."/>
            <person name="Powell A.J."/>
            <person name="Barry K."/>
            <person name="Miller A.N."/>
            <person name="Grigoriev I.V."/>
            <person name="Debuchy R."/>
            <person name="Gladieux P."/>
            <person name="Hiltunen Thoren M."/>
            <person name="Johannesson H."/>
        </authorList>
    </citation>
    <scope>NUCLEOTIDE SEQUENCE</scope>
    <source>
        <strain evidence="2">CBS 560.94</strain>
    </source>
</reference>
<keyword evidence="3" id="KW-1185">Reference proteome</keyword>
<evidence type="ECO:0000256" key="1">
    <source>
        <dbReference type="SAM" id="SignalP"/>
    </source>
</evidence>
<gene>
    <name evidence="2" type="ORF">B0H65DRAFT_20990</name>
</gene>
<comment type="caution">
    <text evidence="2">The sequence shown here is derived from an EMBL/GenBank/DDBJ whole genome shotgun (WGS) entry which is preliminary data.</text>
</comment>
<evidence type="ECO:0000313" key="2">
    <source>
        <dbReference type="EMBL" id="KAK3354684.1"/>
    </source>
</evidence>
<dbReference type="Proteomes" id="UP001278500">
    <property type="component" value="Unassembled WGS sequence"/>
</dbReference>
<dbReference type="EMBL" id="JAUEPP010000001">
    <property type="protein sequence ID" value="KAK3354684.1"/>
    <property type="molecule type" value="Genomic_DNA"/>
</dbReference>
<keyword evidence="1" id="KW-0732">Signal</keyword>
<evidence type="ECO:0000313" key="3">
    <source>
        <dbReference type="Proteomes" id="UP001278500"/>
    </source>
</evidence>
<reference evidence="2" key="2">
    <citation type="submission" date="2023-06" db="EMBL/GenBank/DDBJ databases">
        <authorList>
            <consortium name="Lawrence Berkeley National Laboratory"/>
            <person name="Haridas S."/>
            <person name="Hensen N."/>
            <person name="Bonometti L."/>
            <person name="Westerberg I."/>
            <person name="Brannstrom I.O."/>
            <person name="Guillou S."/>
            <person name="Cros-Aarteil S."/>
            <person name="Calhoun S."/>
            <person name="Kuo A."/>
            <person name="Mondo S."/>
            <person name="Pangilinan J."/>
            <person name="Riley R."/>
            <person name="Labutti K."/>
            <person name="Andreopoulos B."/>
            <person name="Lipzen A."/>
            <person name="Chen C."/>
            <person name="Yanf M."/>
            <person name="Daum C."/>
            <person name="Ng V."/>
            <person name="Clum A."/>
            <person name="Steindorff A."/>
            <person name="Ohm R."/>
            <person name="Martin F."/>
            <person name="Silar P."/>
            <person name="Natvig D."/>
            <person name="Lalanne C."/>
            <person name="Gautier V."/>
            <person name="Ament-Velasquez S.L."/>
            <person name="Kruys A."/>
            <person name="Hutchinson M.I."/>
            <person name="Powell A.J."/>
            <person name="Barry K."/>
            <person name="Miller A.N."/>
            <person name="Grigoriev I.V."/>
            <person name="Debuchy R."/>
            <person name="Gladieux P."/>
            <person name="Thoren M.H."/>
            <person name="Johannesson H."/>
        </authorList>
    </citation>
    <scope>NUCLEOTIDE SEQUENCE</scope>
    <source>
        <strain evidence="2">CBS 560.94</strain>
    </source>
</reference>
<protein>
    <recommendedName>
        <fullName evidence="4">Secreted protein</fullName>
    </recommendedName>
</protein>
<feature type="signal peptide" evidence="1">
    <location>
        <begin position="1"/>
        <end position="35"/>
    </location>
</feature>
<feature type="chain" id="PRO_5041929125" description="Secreted protein" evidence="1">
    <location>
        <begin position="36"/>
        <end position="89"/>
    </location>
</feature>
<accession>A0AAE0JPJ9</accession>
<sequence>MNKHIHSHLHCLSRLLPAGLLFLTVVGPFQSGSRAELDFHCRHGTAYGRVRGGRTSRVTSSFASLNTVCLKETVKQSNPASKTQQAAKW</sequence>
<dbReference type="GeneID" id="87859074"/>
<dbReference type="AlphaFoldDB" id="A0AAE0JPJ9"/>
<organism evidence="2 3">
    <name type="scientific">Neurospora tetraspora</name>
    <dbReference type="NCBI Taxonomy" id="94610"/>
    <lineage>
        <taxon>Eukaryota</taxon>
        <taxon>Fungi</taxon>
        <taxon>Dikarya</taxon>
        <taxon>Ascomycota</taxon>
        <taxon>Pezizomycotina</taxon>
        <taxon>Sordariomycetes</taxon>
        <taxon>Sordariomycetidae</taxon>
        <taxon>Sordariales</taxon>
        <taxon>Sordariaceae</taxon>
        <taxon>Neurospora</taxon>
    </lineage>
</organism>
<dbReference type="RefSeq" id="XP_062686062.1">
    <property type="nucleotide sequence ID" value="XM_062821920.1"/>
</dbReference>
<evidence type="ECO:0008006" key="4">
    <source>
        <dbReference type="Google" id="ProtNLM"/>
    </source>
</evidence>
<name>A0AAE0JPJ9_9PEZI</name>
<proteinExistence type="predicted"/>